<evidence type="ECO:0000256" key="14">
    <source>
        <dbReference type="ARBA" id="ARBA00049494"/>
    </source>
</evidence>
<evidence type="ECO:0000256" key="8">
    <source>
        <dbReference type="ARBA" id="ARBA00022741"/>
    </source>
</evidence>
<dbReference type="NCBIfam" id="NF004159">
    <property type="entry name" value="PRK05627.1-2"/>
    <property type="match status" value="1"/>
</dbReference>
<dbReference type="InterPro" id="IPR015865">
    <property type="entry name" value="Riboflavin_kinase_bac/euk"/>
</dbReference>
<dbReference type="EC" id="2.7.1.26" evidence="15"/>
<comment type="function">
    <text evidence="1">Catalyzes the phosphorylation of riboflavin to FMN followed by the adenylation of FMN to FAD.</text>
</comment>
<evidence type="ECO:0000259" key="16">
    <source>
        <dbReference type="SMART" id="SM00904"/>
    </source>
</evidence>
<name>A0A975F904_9GAMM</name>
<dbReference type="GO" id="GO:0008531">
    <property type="term" value="F:riboflavin kinase activity"/>
    <property type="evidence" value="ECO:0007669"/>
    <property type="project" value="UniProtKB-UniRule"/>
</dbReference>
<dbReference type="AlphaFoldDB" id="A0A975F904"/>
<dbReference type="EC" id="2.7.7.2" evidence="15"/>
<dbReference type="NCBIfam" id="TIGR00083">
    <property type="entry name" value="ribF"/>
    <property type="match status" value="1"/>
</dbReference>
<dbReference type="GO" id="GO:0003919">
    <property type="term" value="F:FMN adenylyltransferase activity"/>
    <property type="evidence" value="ECO:0007669"/>
    <property type="project" value="UniProtKB-UniRule"/>
</dbReference>
<dbReference type="InterPro" id="IPR023465">
    <property type="entry name" value="Riboflavin_kinase_dom_sf"/>
</dbReference>
<keyword evidence="7 15" id="KW-0548">Nucleotidyltransferase</keyword>
<protein>
    <recommendedName>
        <fullName evidence="15">Riboflavin biosynthesis protein</fullName>
    </recommendedName>
    <domain>
        <recommendedName>
            <fullName evidence="15">Riboflavin kinase</fullName>
            <ecNumber evidence="15">2.7.1.26</ecNumber>
        </recommendedName>
        <alternativeName>
            <fullName evidence="15">Flavokinase</fullName>
        </alternativeName>
    </domain>
    <domain>
        <recommendedName>
            <fullName evidence="15">FMN adenylyltransferase</fullName>
            <ecNumber evidence="15">2.7.7.2</ecNumber>
        </recommendedName>
        <alternativeName>
            <fullName evidence="15">FAD pyrophosphorylase</fullName>
        </alternativeName>
        <alternativeName>
            <fullName evidence="15">FAD synthase</fullName>
        </alternativeName>
    </domain>
</protein>
<comment type="similarity">
    <text evidence="15">Belongs to the ribF family.</text>
</comment>
<evidence type="ECO:0000256" key="15">
    <source>
        <dbReference type="PIRNR" id="PIRNR004491"/>
    </source>
</evidence>
<evidence type="ECO:0000256" key="9">
    <source>
        <dbReference type="ARBA" id="ARBA00022777"/>
    </source>
</evidence>
<dbReference type="Gene3D" id="2.40.30.30">
    <property type="entry name" value="Riboflavin kinase-like"/>
    <property type="match status" value="1"/>
</dbReference>
<keyword evidence="11 15" id="KW-0067">ATP-binding</keyword>
<dbReference type="Proteomes" id="UP000672009">
    <property type="component" value="Chromosome"/>
</dbReference>
<dbReference type="GO" id="GO:0009398">
    <property type="term" value="P:FMN biosynthetic process"/>
    <property type="evidence" value="ECO:0007669"/>
    <property type="project" value="UniProtKB-UniRule"/>
</dbReference>
<dbReference type="NCBIfam" id="NF004163">
    <property type="entry name" value="PRK05627.1-6"/>
    <property type="match status" value="1"/>
</dbReference>
<evidence type="ECO:0000256" key="1">
    <source>
        <dbReference type="ARBA" id="ARBA00002121"/>
    </source>
</evidence>
<dbReference type="InterPro" id="IPR015864">
    <property type="entry name" value="FAD_synthase"/>
</dbReference>
<evidence type="ECO:0000256" key="11">
    <source>
        <dbReference type="ARBA" id="ARBA00022840"/>
    </source>
</evidence>
<dbReference type="GO" id="GO:0006747">
    <property type="term" value="P:FAD biosynthetic process"/>
    <property type="evidence" value="ECO:0007669"/>
    <property type="project" value="UniProtKB-UniRule"/>
</dbReference>
<dbReference type="GO" id="GO:0009231">
    <property type="term" value="P:riboflavin biosynthetic process"/>
    <property type="evidence" value="ECO:0007669"/>
    <property type="project" value="InterPro"/>
</dbReference>
<dbReference type="SUPFAM" id="SSF52374">
    <property type="entry name" value="Nucleotidylyl transferase"/>
    <property type="match status" value="1"/>
</dbReference>
<comment type="catalytic activity">
    <reaction evidence="13 15">
        <text>riboflavin + ATP = FMN + ADP + H(+)</text>
        <dbReference type="Rhea" id="RHEA:14357"/>
        <dbReference type="ChEBI" id="CHEBI:15378"/>
        <dbReference type="ChEBI" id="CHEBI:30616"/>
        <dbReference type="ChEBI" id="CHEBI:57986"/>
        <dbReference type="ChEBI" id="CHEBI:58210"/>
        <dbReference type="ChEBI" id="CHEBI:456216"/>
        <dbReference type="EC" id="2.7.1.26"/>
    </reaction>
</comment>
<keyword evidence="18" id="KW-1185">Reference proteome</keyword>
<dbReference type="Gene3D" id="3.40.50.620">
    <property type="entry name" value="HUPs"/>
    <property type="match status" value="1"/>
</dbReference>
<proteinExistence type="inferred from homology"/>
<dbReference type="Pfam" id="PF01687">
    <property type="entry name" value="Flavokinase"/>
    <property type="match status" value="1"/>
</dbReference>
<keyword evidence="12" id="KW-0511">Multifunctional enzyme</keyword>
<evidence type="ECO:0000313" key="18">
    <source>
        <dbReference type="Proteomes" id="UP000672009"/>
    </source>
</evidence>
<evidence type="ECO:0000256" key="2">
    <source>
        <dbReference type="ARBA" id="ARBA00004726"/>
    </source>
</evidence>
<dbReference type="InterPro" id="IPR002606">
    <property type="entry name" value="Riboflavin_kinase_bac"/>
</dbReference>
<dbReference type="EMBL" id="CP072793">
    <property type="protein sequence ID" value="QTR53213.1"/>
    <property type="molecule type" value="Genomic_DNA"/>
</dbReference>
<evidence type="ECO:0000313" key="17">
    <source>
        <dbReference type="EMBL" id="QTR53213.1"/>
    </source>
</evidence>
<dbReference type="Pfam" id="PF06574">
    <property type="entry name" value="FAD_syn"/>
    <property type="match status" value="1"/>
</dbReference>
<evidence type="ECO:0000256" key="10">
    <source>
        <dbReference type="ARBA" id="ARBA00022827"/>
    </source>
</evidence>
<evidence type="ECO:0000256" key="12">
    <source>
        <dbReference type="ARBA" id="ARBA00023268"/>
    </source>
</evidence>
<feature type="domain" description="Riboflavin kinase" evidence="16">
    <location>
        <begin position="182"/>
        <end position="306"/>
    </location>
</feature>
<evidence type="ECO:0000256" key="6">
    <source>
        <dbReference type="ARBA" id="ARBA00022679"/>
    </source>
</evidence>
<dbReference type="SMART" id="SM00904">
    <property type="entry name" value="Flavokinase"/>
    <property type="match status" value="1"/>
</dbReference>
<dbReference type="NCBIfam" id="NF004160">
    <property type="entry name" value="PRK05627.1-3"/>
    <property type="match status" value="1"/>
</dbReference>
<evidence type="ECO:0000256" key="7">
    <source>
        <dbReference type="ARBA" id="ARBA00022695"/>
    </source>
</evidence>
<keyword evidence="4 15" id="KW-0285">Flavoprotein</keyword>
<keyword evidence="6 15" id="KW-0808">Transferase</keyword>
<dbReference type="PANTHER" id="PTHR22749:SF6">
    <property type="entry name" value="RIBOFLAVIN KINASE"/>
    <property type="match status" value="1"/>
</dbReference>
<comment type="catalytic activity">
    <reaction evidence="14 15">
        <text>FMN + ATP + H(+) = FAD + diphosphate</text>
        <dbReference type="Rhea" id="RHEA:17237"/>
        <dbReference type="ChEBI" id="CHEBI:15378"/>
        <dbReference type="ChEBI" id="CHEBI:30616"/>
        <dbReference type="ChEBI" id="CHEBI:33019"/>
        <dbReference type="ChEBI" id="CHEBI:57692"/>
        <dbReference type="ChEBI" id="CHEBI:58210"/>
        <dbReference type="EC" id="2.7.7.2"/>
    </reaction>
</comment>
<evidence type="ECO:0000256" key="4">
    <source>
        <dbReference type="ARBA" id="ARBA00022630"/>
    </source>
</evidence>
<organism evidence="17 18">
    <name type="scientific">Thiothrix unzii</name>
    <dbReference type="NCBI Taxonomy" id="111769"/>
    <lineage>
        <taxon>Bacteria</taxon>
        <taxon>Pseudomonadati</taxon>
        <taxon>Pseudomonadota</taxon>
        <taxon>Gammaproteobacteria</taxon>
        <taxon>Thiotrichales</taxon>
        <taxon>Thiotrichaceae</taxon>
        <taxon>Thiothrix</taxon>
    </lineage>
</organism>
<keyword evidence="10 15" id="KW-0274">FAD</keyword>
<dbReference type="KEGG" id="tun:J9260_16145"/>
<dbReference type="RefSeq" id="WP_210218740.1">
    <property type="nucleotide sequence ID" value="NZ_CP072793.1"/>
</dbReference>
<comment type="pathway">
    <text evidence="3 15">Cofactor biosynthesis; FMN biosynthesis; FMN from riboflavin (ATP route): step 1/1.</text>
</comment>
<evidence type="ECO:0000256" key="13">
    <source>
        <dbReference type="ARBA" id="ARBA00047880"/>
    </source>
</evidence>
<dbReference type="InterPro" id="IPR023468">
    <property type="entry name" value="Riboflavin_kinase"/>
</dbReference>
<dbReference type="GO" id="GO:0005524">
    <property type="term" value="F:ATP binding"/>
    <property type="evidence" value="ECO:0007669"/>
    <property type="project" value="UniProtKB-UniRule"/>
</dbReference>
<dbReference type="InterPro" id="IPR014729">
    <property type="entry name" value="Rossmann-like_a/b/a_fold"/>
</dbReference>
<gene>
    <name evidence="17" type="primary">ribF</name>
    <name evidence="17" type="ORF">J9260_16145</name>
</gene>
<dbReference type="SUPFAM" id="SSF82114">
    <property type="entry name" value="Riboflavin kinase-like"/>
    <property type="match status" value="1"/>
</dbReference>
<keyword evidence="8 15" id="KW-0547">Nucleotide-binding</keyword>
<comment type="pathway">
    <text evidence="2 15">Cofactor biosynthesis; FAD biosynthesis; FAD from FMN: step 1/1.</text>
</comment>
<dbReference type="PANTHER" id="PTHR22749">
    <property type="entry name" value="RIBOFLAVIN KINASE/FMN ADENYLYLTRANSFERASE"/>
    <property type="match status" value="1"/>
</dbReference>
<keyword evidence="5 15" id="KW-0288">FMN</keyword>
<sequence length="322" mass="35473">MKLIRHITPASDAAPGCVATIGNFDGLHQGHRAVITHVEQQAAARGLPATVISFEPLPIEFFRSPPPPRIYALRDKLRLLQSLGVTQFACLRFDQQLASMEAEDFVQDILLAGLKVRYLVVGDDFRFGKGRRGDYHLLQQMGAAHGMEVVDTPTLLHTDERVSSTRIRLALSTAELELATTLLGQPYRISGRVRHGDKRGRTIGFPTLNLRVPQHVALRKGVYAVRVMGLGETAVYGVANVGVRPTVHGMENRLEAHLFEFNQQVYGKHICVEPVAFLRDEMKFSSFDDLKTQIARDAEQARAIFSLSPPSTLAGEGLGMGG</sequence>
<evidence type="ECO:0000256" key="3">
    <source>
        <dbReference type="ARBA" id="ARBA00005201"/>
    </source>
</evidence>
<evidence type="ECO:0000256" key="5">
    <source>
        <dbReference type="ARBA" id="ARBA00022643"/>
    </source>
</evidence>
<dbReference type="PIRSF" id="PIRSF004491">
    <property type="entry name" value="FAD_Synth"/>
    <property type="match status" value="1"/>
</dbReference>
<dbReference type="FunFam" id="3.40.50.620:FF:000021">
    <property type="entry name" value="Riboflavin biosynthesis protein"/>
    <property type="match status" value="1"/>
</dbReference>
<dbReference type="CDD" id="cd02064">
    <property type="entry name" value="FAD_synthetase_N"/>
    <property type="match status" value="1"/>
</dbReference>
<keyword evidence="9 15" id="KW-0418">Kinase</keyword>
<reference evidence="17" key="1">
    <citation type="submission" date="2021-04" db="EMBL/GenBank/DDBJ databases">
        <title>Genomics, taxonomy and metabolism of representatives of sulfur bacteria of the genus Thiothrix: Thiothrix fructosivorans QT, Thiothrix unzii A1T and three new species, Thiothrix subterranea sp. nov., Thiothrix litoralis sp. nov. and 'Candidatus Thiothrix anitrata' sp. nov.</title>
        <authorList>
            <person name="Ravin N.V."/>
            <person name="Smolyakov D."/>
            <person name="Rudenko T.S."/>
            <person name="Mardanov A.V."/>
            <person name="Beletsky A.V."/>
            <person name="Markov N.D."/>
            <person name="Fomenkov A.I."/>
            <person name="Roberts R.J."/>
            <person name="Karnachuk O.V."/>
            <person name="Novikov A."/>
            <person name="Grabovich M.Y."/>
        </authorList>
    </citation>
    <scope>NUCLEOTIDE SEQUENCE</scope>
    <source>
        <strain evidence="17">A1</strain>
    </source>
</reference>
<accession>A0A975F904</accession>